<reference evidence="16 17" key="1">
    <citation type="submission" date="2021-06" db="EMBL/GenBank/DDBJ databases">
        <authorList>
            <person name="Palmer J.M."/>
        </authorList>
    </citation>
    <scope>NUCLEOTIDE SEQUENCE [LARGE SCALE GENOMIC DNA]</scope>
    <source>
        <strain evidence="16 17">MEX-2019</strain>
        <tissue evidence="16">Muscle</tissue>
    </source>
</reference>
<keyword evidence="10" id="KW-0406">Ion transport</keyword>
<dbReference type="PANTHER" id="PTHR11537:SF171">
    <property type="entry name" value="POTASSIUM VOLTAGE-GATED CHANNEL SUBFAMILY F MEMBER 1"/>
    <property type="match status" value="1"/>
</dbReference>
<feature type="transmembrane region" description="Helical" evidence="13">
    <location>
        <begin position="362"/>
        <end position="383"/>
    </location>
</feature>
<dbReference type="GO" id="GO:0051260">
    <property type="term" value="P:protein homooligomerization"/>
    <property type="evidence" value="ECO:0007669"/>
    <property type="project" value="InterPro"/>
</dbReference>
<dbReference type="Proteomes" id="UP001311232">
    <property type="component" value="Unassembled WGS sequence"/>
</dbReference>
<comment type="subcellular location">
    <subcellularLocation>
        <location evidence="1">Cell membrane</location>
        <topology evidence="1">Multi-pass membrane protein</topology>
    </subcellularLocation>
</comment>
<dbReference type="GO" id="GO:0005249">
    <property type="term" value="F:voltage-gated potassium channel activity"/>
    <property type="evidence" value="ECO:0007669"/>
    <property type="project" value="InterPro"/>
</dbReference>
<feature type="domain" description="Potassium channel tetramerisation-type BTB" evidence="15">
    <location>
        <begin position="63"/>
        <end position="164"/>
    </location>
</feature>
<gene>
    <name evidence="16" type="primary">KCNF1_2</name>
    <name evidence="16" type="ORF">CRENBAI_008020</name>
</gene>
<dbReference type="SUPFAM" id="SSF81324">
    <property type="entry name" value="Voltage-gated potassium channels"/>
    <property type="match status" value="1"/>
</dbReference>
<dbReference type="Pfam" id="PF00520">
    <property type="entry name" value="Ion_trans"/>
    <property type="match status" value="1"/>
</dbReference>
<dbReference type="InterPro" id="IPR027359">
    <property type="entry name" value="Volt_channel_dom_sf"/>
</dbReference>
<keyword evidence="9 13" id="KW-1133">Transmembrane helix</keyword>
<proteinExistence type="predicted"/>
<dbReference type="FunFam" id="1.10.287.70:FF:000005">
    <property type="entry name" value="potassium voltage-gated channel subfamily G member 1"/>
    <property type="match status" value="1"/>
</dbReference>
<evidence type="ECO:0000256" key="11">
    <source>
        <dbReference type="ARBA" id="ARBA00023136"/>
    </source>
</evidence>
<dbReference type="InterPro" id="IPR003968">
    <property type="entry name" value="K_chnl_volt-dep_Kv"/>
</dbReference>
<dbReference type="AlphaFoldDB" id="A0AAV9RMT9"/>
<feature type="transmembrane region" description="Helical" evidence="13">
    <location>
        <begin position="217"/>
        <end position="242"/>
    </location>
</feature>
<organism evidence="16 17">
    <name type="scientific">Crenichthys baileyi</name>
    <name type="common">White River springfish</name>
    <dbReference type="NCBI Taxonomy" id="28760"/>
    <lineage>
        <taxon>Eukaryota</taxon>
        <taxon>Metazoa</taxon>
        <taxon>Chordata</taxon>
        <taxon>Craniata</taxon>
        <taxon>Vertebrata</taxon>
        <taxon>Euteleostomi</taxon>
        <taxon>Actinopterygii</taxon>
        <taxon>Neopterygii</taxon>
        <taxon>Teleostei</taxon>
        <taxon>Neoteleostei</taxon>
        <taxon>Acanthomorphata</taxon>
        <taxon>Ovalentaria</taxon>
        <taxon>Atherinomorphae</taxon>
        <taxon>Cyprinodontiformes</taxon>
        <taxon>Goodeidae</taxon>
        <taxon>Crenichthys</taxon>
    </lineage>
</organism>
<evidence type="ECO:0000256" key="2">
    <source>
        <dbReference type="ARBA" id="ARBA00022448"/>
    </source>
</evidence>
<dbReference type="CDD" id="cd18381">
    <property type="entry name" value="BTB_POZ_Kv5_KCNF1"/>
    <property type="match status" value="1"/>
</dbReference>
<keyword evidence="8" id="KW-0630">Potassium</keyword>
<evidence type="ECO:0000256" key="3">
    <source>
        <dbReference type="ARBA" id="ARBA00022475"/>
    </source>
</evidence>
<dbReference type="PRINTS" id="PR01491">
    <property type="entry name" value="KVCHANNEL"/>
</dbReference>
<dbReference type="SUPFAM" id="SSF54695">
    <property type="entry name" value="POZ domain"/>
    <property type="match status" value="1"/>
</dbReference>
<dbReference type="InterPro" id="IPR003971">
    <property type="entry name" value="K_chnl_volt-dep_Kv5/Kv9"/>
</dbReference>
<keyword evidence="2" id="KW-0813">Transport</keyword>
<keyword evidence="4" id="KW-0633">Potassium transport</keyword>
<evidence type="ECO:0000313" key="16">
    <source>
        <dbReference type="EMBL" id="KAK5610262.1"/>
    </source>
</evidence>
<dbReference type="InterPro" id="IPR048010">
    <property type="entry name" value="KCNF1-like_BTB_POZ"/>
</dbReference>
<dbReference type="EMBL" id="JAHHUM010001608">
    <property type="protein sequence ID" value="KAK5610262.1"/>
    <property type="molecule type" value="Genomic_DNA"/>
</dbReference>
<evidence type="ECO:0000256" key="4">
    <source>
        <dbReference type="ARBA" id="ARBA00022538"/>
    </source>
</evidence>
<keyword evidence="3" id="KW-1003">Cell membrane</keyword>
<evidence type="ECO:0000256" key="9">
    <source>
        <dbReference type="ARBA" id="ARBA00022989"/>
    </source>
</evidence>
<comment type="caution">
    <text evidence="16">The sequence shown here is derived from an EMBL/GenBank/DDBJ whole genome shotgun (WGS) entry which is preliminary data.</text>
</comment>
<keyword evidence="6" id="KW-0631">Potassium channel</keyword>
<evidence type="ECO:0000256" key="5">
    <source>
        <dbReference type="ARBA" id="ARBA00022692"/>
    </source>
</evidence>
<dbReference type="PANTHER" id="PTHR11537">
    <property type="entry name" value="VOLTAGE-GATED POTASSIUM CHANNEL"/>
    <property type="match status" value="1"/>
</dbReference>
<dbReference type="InterPro" id="IPR003131">
    <property type="entry name" value="T1-type_BTB"/>
</dbReference>
<dbReference type="InterPro" id="IPR005821">
    <property type="entry name" value="Ion_trans_dom"/>
</dbReference>
<dbReference type="FunFam" id="1.20.120.350:FF:000091">
    <property type="entry name" value="Predicted protein"/>
    <property type="match status" value="1"/>
</dbReference>
<dbReference type="InterPro" id="IPR011333">
    <property type="entry name" value="SKP1/BTB/POZ_sf"/>
</dbReference>
<evidence type="ECO:0000256" key="12">
    <source>
        <dbReference type="ARBA" id="ARBA00023303"/>
    </source>
</evidence>
<keyword evidence="12" id="KW-0407">Ion channel</keyword>
<sequence length="539" mass="60599">MQRLFCLQRTVERKRQLPSAAGDISVEIAFTILERRIFGIMWGIQRTRYADCNGSEASEEAEIVVNIGGVKQVLYGDVLNRYPETRLAELVDCSLKSHEEISSLCDDYDPDTAEIYFDRDPEAFKCIVELYYYGEIHMKRGICPICFMKEMEFWKIGADFLDECCKSHLKEVQDELAEIAERVRTILVDREGDPSAGACQRFQTSLWRLMEKPESSVPAHVIAILSFIFILISSVVMCVGTIPELQVEDSEGNLTEHPTLEVIETVCIGWFTIEYLLRLISSPNKIKFALSFMNIIDFMAIMPFFVVLILTSFGAGVMELANVQQAVQALRIMRIARIFKLARHSSGLQTLTSALKSSLKELGLLLMYMGVGVFLFSALGYTMEQNHPDTLFTSIPQSFWWAVITMTTVGYGDVYPKTTLGRCNAAISFLCGVIAIALPIHPIINNFVLFYNKQQVLETAAKHEIELMALRSSEGELRAAPEHHEHVCSAGVWDSSMSSCHSETYLPLLKDPRGGSSMQTPSMETSFESTAEASEYFIS</sequence>
<feature type="domain" description="Ion transport" evidence="14">
    <location>
        <begin position="221"/>
        <end position="454"/>
    </location>
</feature>
<evidence type="ECO:0000256" key="10">
    <source>
        <dbReference type="ARBA" id="ARBA00023065"/>
    </source>
</evidence>
<keyword evidence="17" id="KW-1185">Reference proteome</keyword>
<dbReference type="Pfam" id="PF02214">
    <property type="entry name" value="BTB_2"/>
    <property type="match status" value="1"/>
</dbReference>
<dbReference type="Gene3D" id="1.20.120.350">
    <property type="entry name" value="Voltage-gated potassium channels. Chain C"/>
    <property type="match status" value="1"/>
</dbReference>
<keyword evidence="5 13" id="KW-0812">Transmembrane</keyword>
<dbReference type="Gene3D" id="1.10.287.70">
    <property type="match status" value="1"/>
</dbReference>
<dbReference type="GO" id="GO:0001508">
    <property type="term" value="P:action potential"/>
    <property type="evidence" value="ECO:0007669"/>
    <property type="project" value="TreeGrafter"/>
</dbReference>
<evidence type="ECO:0000256" key="7">
    <source>
        <dbReference type="ARBA" id="ARBA00022882"/>
    </source>
</evidence>
<keyword evidence="11 13" id="KW-0472">Membrane</keyword>
<dbReference type="GO" id="GO:0008076">
    <property type="term" value="C:voltage-gated potassium channel complex"/>
    <property type="evidence" value="ECO:0007669"/>
    <property type="project" value="InterPro"/>
</dbReference>
<keyword evidence="7" id="KW-0851">Voltage-gated channel</keyword>
<accession>A0AAV9RMT9</accession>
<dbReference type="InterPro" id="IPR028325">
    <property type="entry name" value="VG_K_chnl"/>
</dbReference>
<feature type="transmembrane region" description="Helical" evidence="13">
    <location>
        <begin position="426"/>
        <end position="444"/>
    </location>
</feature>
<evidence type="ECO:0000256" key="6">
    <source>
        <dbReference type="ARBA" id="ARBA00022826"/>
    </source>
</evidence>
<evidence type="ECO:0000256" key="13">
    <source>
        <dbReference type="SAM" id="Phobius"/>
    </source>
</evidence>
<evidence type="ECO:0000259" key="15">
    <source>
        <dbReference type="Pfam" id="PF02214"/>
    </source>
</evidence>
<dbReference type="FunFam" id="3.30.710.10:FF:000072">
    <property type="entry name" value="Potassium voltage-gated channel subfamily F member 1"/>
    <property type="match status" value="1"/>
</dbReference>
<evidence type="ECO:0000259" key="14">
    <source>
        <dbReference type="Pfam" id="PF00520"/>
    </source>
</evidence>
<dbReference type="PRINTS" id="PR00169">
    <property type="entry name" value="KCHANNEL"/>
</dbReference>
<evidence type="ECO:0000313" key="17">
    <source>
        <dbReference type="Proteomes" id="UP001311232"/>
    </source>
</evidence>
<name>A0AAV9RMT9_9TELE</name>
<dbReference type="PRINTS" id="PR01494">
    <property type="entry name" value="KV9CHANNEL"/>
</dbReference>
<protein>
    <submittedName>
        <fullName evidence="16">Potassium voltage-gated channel subfamily F member 1</fullName>
    </submittedName>
</protein>
<dbReference type="Gene3D" id="3.30.710.10">
    <property type="entry name" value="Potassium Channel Kv1.1, Chain A"/>
    <property type="match status" value="1"/>
</dbReference>
<evidence type="ECO:0000256" key="1">
    <source>
        <dbReference type="ARBA" id="ARBA00004651"/>
    </source>
</evidence>
<feature type="transmembrane region" description="Helical" evidence="13">
    <location>
        <begin position="292"/>
        <end position="313"/>
    </location>
</feature>
<feature type="transmembrane region" description="Helical" evidence="13">
    <location>
        <begin position="395"/>
        <end position="414"/>
    </location>
</feature>
<evidence type="ECO:0000256" key="8">
    <source>
        <dbReference type="ARBA" id="ARBA00022958"/>
    </source>
</evidence>